<comment type="subcellular location">
    <subcellularLocation>
        <location evidence="1">Endomembrane system</location>
    </subcellularLocation>
</comment>
<dbReference type="Gene3D" id="1.25.10.10">
    <property type="entry name" value="Leucine-rich Repeat Variant"/>
    <property type="match status" value="2"/>
</dbReference>
<dbReference type="Proteomes" id="UP000018050">
    <property type="component" value="Unassembled WGS sequence"/>
</dbReference>
<dbReference type="GeneID" id="25270430"/>
<dbReference type="GO" id="GO:0016192">
    <property type="term" value="P:vesicle-mediated transport"/>
    <property type="evidence" value="ECO:0007669"/>
    <property type="project" value="InterPro"/>
</dbReference>
<dbReference type="SUPFAM" id="SSF48371">
    <property type="entry name" value="ARM repeat"/>
    <property type="match status" value="1"/>
</dbReference>
<accession>U6GDC3</accession>
<keyword evidence="3" id="KW-0813">Transport</keyword>
<dbReference type="InterPro" id="IPR026739">
    <property type="entry name" value="AP_beta"/>
</dbReference>
<dbReference type="AlphaFoldDB" id="U6GDC3"/>
<gene>
    <name evidence="8" type="ORF">EAH_00023600</name>
</gene>
<reference evidence="8" key="1">
    <citation type="submission" date="2013-10" db="EMBL/GenBank/DDBJ databases">
        <title>Genomic analysis of the causative agents of coccidiosis in chickens.</title>
        <authorList>
            <person name="Reid A.J."/>
            <person name="Blake D."/>
            <person name="Billington K."/>
            <person name="Browne H."/>
            <person name="Dunn M."/>
            <person name="Hung S."/>
            <person name="Kawahara F."/>
            <person name="Miranda-Saavedra D."/>
            <person name="Mourier T."/>
            <person name="Nagra H."/>
            <person name="Otto T.D."/>
            <person name="Rawlings N."/>
            <person name="Sanchez A."/>
            <person name="Sanders M."/>
            <person name="Subramaniam C."/>
            <person name="Tay Y."/>
            <person name="Dear P."/>
            <person name="Doerig C."/>
            <person name="Gruber A."/>
            <person name="Parkinson J."/>
            <person name="Shirley M."/>
            <person name="Wan K.L."/>
            <person name="Berriman M."/>
            <person name="Tomley F."/>
            <person name="Pain A."/>
        </authorList>
    </citation>
    <scope>NUCLEOTIDE SEQUENCE</scope>
    <source>
        <strain evidence="8">Houghton</strain>
    </source>
</reference>
<evidence type="ECO:0000256" key="3">
    <source>
        <dbReference type="ARBA" id="ARBA00022448"/>
    </source>
</evidence>
<dbReference type="Pfam" id="PF12717">
    <property type="entry name" value="Cnd1"/>
    <property type="match status" value="1"/>
</dbReference>
<dbReference type="EMBL" id="HG670633">
    <property type="protein sequence ID" value="CDI77353.1"/>
    <property type="molecule type" value="Genomic_DNA"/>
</dbReference>
<keyword evidence="5" id="KW-0472">Membrane</keyword>
<dbReference type="OMA" id="SAWTQIR"/>
<evidence type="ECO:0000256" key="2">
    <source>
        <dbReference type="ARBA" id="ARBA00006613"/>
    </source>
</evidence>
<dbReference type="InterPro" id="IPR011989">
    <property type="entry name" value="ARM-like"/>
</dbReference>
<evidence type="ECO:0000256" key="5">
    <source>
        <dbReference type="ARBA" id="ARBA00023136"/>
    </source>
</evidence>
<evidence type="ECO:0000259" key="7">
    <source>
        <dbReference type="Pfam" id="PF12717"/>
    </source>
</evidence>
<organism evidence="8 9">
    <name type="scientific">Eimeria acervulina</name>
    <name type="common">Coccidian parasite</name>
    <dbReference type="NCBI Taxonomy" id="5801"/>
    <lineage>
        <taxon>Eukaryota</taxon>
        <taxon>Sar</taxon>
        <taxon>Alveolata</taxon>
        <taxon>Apicomplexa</taxon>
        <taxon>Conoidasida</taxon>
        <taxon>Coccidia</taxon>
        <taxon>Eucoccidiorida</taxon>
        <taxon>Eimeriorina</taxon>
        <taxon>Eimeriidae</taxon>
        <taxon>Eimeria</taxon>
    </lineage>
</organism>
<protein>
    <submittedName>
        <fullName evidence="8">Uncharacterized protein</fullName>
    </submittedName>
</protein>
<dbReference type="InterPro" id="IPR002553">
    <property type="entry name" value="Clathrin/coatomer_adapt-like_N"/>
</dbReference>
<sequence>MKDPHFFQAVTKGELHELQQELRGAHKETKKNAIKKTIAAMTVGKDVSCLFADVIKCMQTNNMELKKLVYLYIINYAKAHPELAILAVNTFKKDSLDPNPLIRQAYSPSPPAAAAADLAAAAAAVLAAPVYALCMRVSPQRCACDCLLRALALRTMGYIRLEAIAEYLAEPLRRCCADVDPYVRKTAAICIAKLYDIRADMVEAEQLVLSLKKMLEDSNPVVVANAVAALGEISEASSTNLIKQFFG</sequence>
<dbReference type="VEuPathDB" id="ToxoDB:EAH_00023600"/>
<dbReference type="GO" id="GO:0006886">
    <property type="term" value="P:intracellular protein transport"/>
    <property type="evidence" value="ECO:0007669"/>
    <property type="project" value="InterPro"/>
</dbReference>
<dbReference type="InterPro" id="IPR016024">
    <property type="entry name" value="ARM-type_fold"/>
</dbReference>
<dbReference type="Pfam" id="PF01602">
    <property type="entry name" value="Adaptin_N"/>
    <property type="match status" value="1"/>
</dbReference>
<proteinExistence type="inferred from homology"/>
<reference evidence="8" key="2">
    <citation type="submission" date="2013-10" db="EMBL/GenBank/DDBJ databases">
        <authorList>
            <person name="Aslett M."/>
        </authorList>
    </citation>
    <scope>NUCLEOTIDE SEQUENCE</scope>
    <source>
        <strain evidence="8">Houghton</strain>
    </source>
</reference>
<evidence type="ECO:0000256" key="1">
    <source>
        <dbReference type="ARBA" id="ARBA00004308"/>
    </source>
</evidence>
<evidence type="ECO:0000313" key="9">
    <source>
        <dbReference type="Proteomes" id="UP000018050"/>
    </source>
</evidence>
<dbReference type="PANTHER" id="PTHR11134">
    <property type="entry name" value="ADAPTOR COMPLEX SUBUNIT BETA FAMILY MEMBER"/>
    <property type="match status" value="1"/>
</dbReference>
<dbReference type="OrthoDB" id="10254310at2759"/>
<keyword evidence="9" id="KW-1185">Reference proteome</keyword>
<evidence type="ECO:0000259" key="6">
    <source>
        <dbReference type="Pfam" id="PF01602"/>
    </source>
</evidence>
<dbReference type="RefSeq" id="XP_013252285.1">
    <property type="nucleotide sequence ID" value="XM_013396831.1"/>
</dbReference>
<evidence type="ECO:0000256" key="4">
    <source>
        <dbReference type="ARBA" id="ARBA00022927"/>
    </source>
</evidence>
<name>U6GDC3_EIMAC</name>
<keyword evidence="4" id="KW-0653">Protein transport</keyword>
<dbReference type="GO" id="GO:0012505">
    <property type="term" value="C:endomembrane system"/>
    <property type="evidence" value="ECO:0007669"/>
    <property type="project" value="UniProtKB-SubCell"/>
</dbReference>
<dbReference type="InterPro" id="IPR032682">
    <property type="entry name" value="Cnd1_C"/>
</dbReference>
<feature type="domain" description="Condensin complex subunit 1 C-terminal" evidence="7">
    <location>
        <begin position="147"/>
        <end position="243"/>
    </location>
</feature>
<feature type="domain" description="Clathrin/coatomer adaptor adaptin-like N-terminal" evidence="6">
    <location>
        <begin position="13"/>
        <end position="103"/>
    </location>
</feature>
<dbReference type="GO" id="GO:0030117">
    <property type="term" value="C:membrane coat"/>
    <property type="evidence" value="ECO:0007669"/>
    <property type="project" value="InterPro"/>
</dbReference>
<comment type="similarity">
    <text evidence="2">Belongs to the adaptor complexes large subunit family.</text>
</comment>
<evidence type="ECO:0000313" key="8">
    <source>
        <dbReference type="EMBL" id="CDI77353.1"/>
    </source>
</evidence>